<comment type="catalytic activity">
    <reaction evidence="5">
        <text>dUMP + (6R)-5,10-methylene-5,6,7,8-tetrahydrofolate = 7,8-dihydrofolate + dTMP</text>
        <dbReference type="Rhea" id="RHEA:12104"/>
        <dbReference type="ChEBI" id="CHEBI:15636"/>
        <dbReference type="ChEBI" id="CHEBI:57451"/>
        <dbReference type="ChEBI" id="CHEBI:63528"/>
        <dbReference type="ChEBI" id="CHEBI:246422"/>
        <dbReference type="EC" id="2.1.1.45"/>
    </reaction>
</comment>
<dbReference type="GO" id="GO:0004799">
    <property type="term" value="F:thymidylate synthase activity"/>
    <property type="evidence" value="ECO:0007669"/>
    <property type="project" value="UniProtKB-UniRule"/>
</dbReference>
<comment type="subunit">
    <text evidence="5">Homodimer.</text>
</comment>
<feature type="binding site" evidence="5">
    <location>
        <position position="177"/>
    </location>
    <ligand>
        <name>(6R)-5,10-methylene-5,6,7,8-tetrahydrofolate</name>
        <dbReference type="ChEBI" id="CHEBI:15636"/>
    </ligand>
</feature>
<dbReference type="InterPro" id="IPR036926">
    <property type="entry name" value="Thymidate_synth/dCMP_Mease_sf"/>
</dbReference>
<keyword evidence="3 5" id="KW-0808">Transferase</keyword>
<evidence type="ECO:0000256" key="5">
    <source>
        <dbReference type="HAMAP-Rule" id="MF_00008"/>
    </source>
</evidence>
<dbReference type="Pfam" id="PF00303">
    <property type="entry name" value="Thymidylat_synt"/>
    <property type="match status" value="1"/>
</dbReference>
<evidence type="ECO:0000256" key="4">
    <source>
        <dbReference type="ARBA" id="ARBA00022727"/>
    </source>
</evidence>
<keyword evidence="5" id="KW-0963">Cytoplasm</keyword>
<dbReference type="HAMAP" id="MF_00008">
    <property type="entry name" value="Thymidy_synth_bact"/>
    <property type="match status" value="1"/>
</dbReference>
<evidence type="ECO:0000256" key="2">
    <source>
        <dbReference type="ARBA" id="ARBA00022603"/>
    </source>
</evidence>
<evidence type="ECO:0000313" key="9">
    <source>
        <dbReference type="Proteomes" id="UP000284220"/>
    </source>
</evidence>
<feature type="active site" description="Nucleophile" evidence="5">
    <location>
        <position position="154"/>
    </location>
</feature>
<dbReference type="PANTHER" id="PTHR11548">
    <property type="entry name" value="THYMIDYLATE SYNTHASE 1"/>
    <property type="match status" value="1"/>
</dbReference>
<evidence type="ECO:0000256" key="3">
    <source>
        <dbReference type="ARBA" id="ARBA00022679"/>
    </source>
</evidence>
<sequence length="289" mass="33674">MTRADLRLIQDIRNIMNNGTMDENPRPRYSDGTPAHTKFVNHVVRTYDLSKEFPICSLRPIAWKTAIKEIFWIYKDASNSLDVLRNKYNIHYWDDWESVMIPETIGIRYGATVKKYDLLNKLITDIKKNPYGRRHIISLWQENDFDESDGLAPCAFLTIWNVRGEYLDMCLIQRSGDMLTASGAGGINEVQYACLQMMVAKATGYKPGKFTHFVANEQIYTRHFDAANELLRRASEQKIESNSQYDYEFEPVKMNFNPKSDNFYDFSIEDFSLENYNPIKPQIKLELGI</sequence>
<dbReference type="InterPro" id="IPR023451">
    <property type="entry name" value="Thymidate_synth/dCMP_Mease_dom"/>
</dbReference>
<dbReference type="GO" id="GO:0006231">
    <property type="term" value="P:dTMP biosynthetic process"/>
    <property type="evidence" value="ECO:0007669"/>
    <property type="project" value="UniProtKB-UniRule"/>
</dbReference>
<dbReference type="RefSeq" id="WP_118197478.1">
    <property type="nucleotide sequence ID" value="NZ_CABJDZ010000001.1"/>
</dbReference>
<protein>
    <recommendedName>
        <fullName evidence="1 5">Thymidylate synthase</fullName>
        <shortName evidence="5">TS</shortName>
        <shortName evidence="5">TSase</shortName>
        <ecNumber evidence="1 5">2.1.1.45</ecNumber>
    </recommendedName>
</protein>
<dbReference type="UniPathway" id="UPA00575"/>
<dbReference type="SUPFAM" id="SSF55831">
    <property type="entry name" value="Thymidylate synthase/dCMP hydroxymethylase"/>
    <property type="match status" value="1"/>
</dbReference>
<dbReference type="CDD" id="cd00351">
    <property type="entry name" value="TS_Pyrimidine_HMase"/>
    <property type="match status" value="1"/>
</dbReference>
<comment type="caution">
    <text evidence="8">The sequence shown here is derived from an EMBL/GenBank/DDBJ whole genome shotgun (WGS) entry which is preliminary data.</text>
</comment>
<comment type="function">
    <text evidence="5">Catalyzes the reductive methylation of 2'-deoxyuridine-5'-monophosphate (dUMP) to 2'-deoxythymidine-5'-monophosphate (dTMP) while utilizing 5,10-methylenetetrahydrofolate (mTHF) as the methyl donor and reductant in the reaction, yielding dihydrofolate (DHF) as a by-product. This enzymatic reaction provides an intracellular de novo source of dTMP, an essential precursor for DNA biosynthesis.</text>
</comment>
<evidence type="ECO:0000313" key="10">
    <source>
        <dbReference type="Proteomes" id="UP000284267"/>
    </source>
</evidence>
<dbReference type="Proteomes" id="UP000284267">
    <property type="component" value="Unassembled WGS sequence"/>
</dbReference>
<feature type="binding site" description="in other chain" evidence="5">
    <location>
        <begin position="174"/>
        <end position="177"/>
    </location>
    <ligand>
        <name>dUMP</name>
        <dbReference type="ChEBI" id="CHEBI:246422"/>
        <note>ligand shared between dimeric partners</note>
    </ligand>
</feature>
<dbReference type="InterPro" id="IPR045097">
    <property type="entry name" value="Thymidate_synth/dCMP_Mease"/>
</dbReference>
<dbReference type="GO" id="GO:0006235">
    <property type="term" value="P:dTTP biosynthetic process"/>
    <property type="evidence" value="ECO:0007669"/>
    <property type="project" value="UniProtKB-UniRule"/>
</dbReference>
<comment type="subcellular location">
    <subcellularLocation>
        <location evidence="5">Cytoplasm</location>
    </subcellularLocation>
</comment>
<comment type="pathway">
    <text evidence="5">Pyrimidine metabolism; dTTP biosynthesis.</text>
</comment>
<dbReference type="PRINTS" id="PR00108">
    <property type="entry name" value="THYMDSNTHASE"/>
</dbReference>
<comment type="similarity">
    <text evidence="5">Belongs to the thymidylate synthase family. Bacterial-type ThyA subfamily.</text>
</comment>
<dbReference type="NCBIfam" id="NF002495">
    <property type="entry name" value="PRK01827.1-1"/>
    <property type="match status" value="1"/>
</dbReference>
<evidence type="ECO:0000313" key="8">
    <source>
        <dbReference type="EMBL" id="RHK98368.1"/>
    </source>
</evidence>
<evidence type="ECO:0000259" key="6">
    <source>
        <dbReference type="Pfam" id="PF00303"/>
    </source>
</evidence>
<dbReference type="Gene3D" id="3.30.572.10">
    <property type="entry name" value="Thymidylate synthase/dCMP hydroxymethylase domain"/>
    <property type="match status" value="1"/>
</dbReference>
<dbReference type="PANTHER" id="PTHR11548:SF1">
    <property type="entry name" value="THYMIDYLATE SYNTHASE 1"/>
    <property type="match status" value="1"/>
</dbReference>
<evidence type="ECO:0000313" key="7">
    <source>
        <dbReference type="EMBL" id="RHG20155.1"/>
    </source>
</evidence>
<reference evidence="9 10" key="1">
    <citation type="submission" date="2018-08" db="EMBL/GenBank/DDBJ databases">
        <title>A genome reference for cultivated species of the human gut microbiota.</title>
        <authorList>
            <person name="Zou Y."/>
            <person name="Xue W."/>
            <person name="Luo G."/>
        </authorList>
    </citation>
    <scope>NUCLEOTIDE SEQUENCE [LARGE SCALE GENOMIC DNA]</scope>
    <source>
        <strain evidence="8 10">AF39-4</strain>
        <strain evidence="7 9">AM22-9LB</strain>
    </source>
</reference>
<proteinExistence type="inferred from homology"/>
<name>A0A415HVY4_9FIRM</name>
<evidence type="ECO:0000256" key="1">
    <source>
        <dbReference type="ARBA" id="ARBA00011947"/>
    </source>
</evidence>
<gene>
    <name evidence="5" type="primary">thyA</name>
    <name evidence="8" type="ORF">DW040_03405</name>
    <name evidence="7" type="ORF">DW272_02815</name>
</gene>
<dbReference type="GO" id="GO:0032259">
    <property type="term" value="P:methylation"/>
    <property type="evidence" value="ECO:0007669"/>
    <property type="project" value="UniProtKB-KW"/>
</dbReference>
<dbReference type="GO" id="GO:0005829">
    <property type="term" value="C:cytosol"/>
    <property type="evidence" value="ECO:0007669"/>
    <property type="project" value="TreeGrafter"/>
</dbReference>
<accession>A0A415HVY4</accession>
<dbReference type="EMBL" id="QROE01000001">
    <property type="protein sequence ID" value="RHK98368.1"/>
    <property type="molecule type" value="Genomic_DNA"/>
</dbReference>
<dbReference type="AlphaFoldDB" id="A0A415HVY4"/>
<dbReference type="EC" id="2.1.1.45" evidence="1 5"/>
<feature type="binding site" evidence="5">
    <location>
        <begin position="133"/>
        <end position="134"/>
    </location>
    <ligand>
        <name>dUMP</name>
        <dbReference type="ChEBI" id="CHEBI:246422"/>
        <note>ligand shared between dimeric partners</note>
    </ligand>
</feature>
<feature type="binding site" description="in other chain" evidence="5">
    <location>
        <position position="188"/>
    </location>
    <ligand>
        <name>dUMP</name>
        <dbReference type="ChEBI" id="CHEBI:246422"/>
        <note>ligand shared between dimeric partners</note>
    </ligand>
</feature>
<comment type="caution">
    <text evidence="5">Lacks conserved residue(s) required for the propagation of feature annotation.</text>
</comment>
<dbReference type="InterPro" id="IPR000398">
    <property type="entry name" value="Thymidylate_synthase"/>
</dbReference>
<dbReference type="Proteomes" id="UP000284220">
    <property type="component" value="Unassembled WGS sequence"/>
</dbReference>
<dbReference type="EMBL" id="QRHZ01000001">
    <property type="protein sequence ID" value="RHG20155.1"/>
    <property type="molecule type" value="Genomic_DNA"/>
</dbReference>
<keyword evidence="4 5" id="KW-0545">Nucleotide biosynthesis</keyword>
<feature type="domain" description="Thymidylate synthase/dCMP hydroxymethylase" evidence="6">
    <location>
        <begin position="11"/>
        <end position="287"/>
    </location>
</feature>
<keyword evidence="2 5" id="KW-0489">Methyltransferase</keyword>
<organism evidence="8 10">
    <name type="scientific">Blautia obeum</name>
    <dbReference type="NCBI Taxonomy" id="40520"/>
    <lineage>
        <taxon>Bacteria</taxon>
        <taxon>Bacillati</taxon>
        <taxon>Bacillota</taxon>
        <taxon>Clostridia</taxon>
        <taxon>Lachnospirales</taxon>
        <taxon>Lachnospiraceae</taxon>
        <taxon>Blautia</taxon>
    </lineage>
</organism>